<keyword evidence="3" id="KW-1185">Reference proteome</keyword>
<dbReference type="InterPro" id="IPR009725">
    <property type="entry name" value="3_dmu_93_MTrfase"/>
</dbReference>
<dbReference type="InterPro" id="IPR029068">
    <property type="entry name" value="Glyas_Bleomycin-R_OHBP_Dase"/>
</dbReference>
<reference evidence="2 3" key="1">
    <citation type="submission" date="2023-12" db="EMBL/GenBank/DDBJ databases">
        <title>Genome sequencing and assembly of bacterial species from a model synthetic community.</title>
        <authorList>
            <person name="Hogle S.L."/>
        </authorList>
    </citation>
    <scope>NUCLEOTIDE SEQUENCE [LARGE SCALE GENOMIC DNA]</scope>
    <source>
        <strain evidence="2 3">HAMBI 2494</strain>
    </source>
</reference>
<dbReference type="SUPFAM" id="SSF54593">
    <property type="entry name" value="Glyoxalase/Bleomycin resistance protein/Dihydroxybiphenyl dioxygenase"/>
    <property type="match status" value="1"/>
</dbReference>
<dbReference type="PIRSF" id="PIRSF021700">
    <property type="entry name" value="3_dmu_93_MTrfase"/>
    <property type="match status" value="1"/>
</dbReference>
<protein>
    <submittedName>
        <fullName evidence="2">VOC family protein</fullName>
    </submittedName>
</protein>
<evidence type="ECO:0000313" key="3">
    <source>
        <dbReference type="Proteomes" id="UP001325479"/>
    </source>
</evidence>
<dbReference type="Gene3D" id="3.10.180.10">
    <property type="entry name" value="2,3-Dihydroxybiphenyl 1,2-Dioxygenase, domain 1"/>
    <property type="match status" value="1"/>
</dbReference>
<dbReference type="InterPro" id="IPR028973">
    <property type="entry name" value="PhnB-like"/>
</dbReference>
<accession>A0ABZ0WHK5</accession>
<dbReference type="RefSeq" id="WP_114809081.1">
    <property type="nucleotide sequence ID" value="NZ_CP139965.1"/>
</dbReference>
<dbReference type="PANTHER" id="PTHR33990">
    <property type="entry name" value="PROTEIN YJDN-RELATED"/>
    <property type="match status" value="1"/>
</dbReference>
<evidence type="ECO:0000259" key="1">
    <source>
        <dbReference type="Pfam" id="PF06983"/>
    </source>
</evidence>
<gene>
    <name evidence="2" type="ORF">U0042_22385</name>
</gene>
<dbReference type="EMBL" id="CP139965">
    <property type="protein sequence ID" value="WQD76804.1"/>
    <property type="molecule type" value="Genomic_DNA"/>
</dbReference>
<proteinExistence type="predicted"/>
<feature type="domain" description="PhnB-like" evidence="1">
    <location>
        <begin position="2"/>
        <end position="117"/>
    </location>
</feature>
<evidence type="ECO:0000313" key="2">
    <source>
        <dbReference type="EMBL" id="WQD76804.1"/>
    </source>
</evidence>
<organism evidence="2 3">
    <name type="scientific">Paraburkholderia kururiensis</name>
    <dbReference type="NCBI Taxonomy" id="984307"/>
    <lineage>
        <taxon>Bacteria</taxon>
        <taxon>Pseudomonadati</taxon>
        <taxon>Pseudomonadota</taxon>
        <taxon>Betaproteobacteria</taxon>
        <taxon>Burkholderiales</taxon>
        <taxon>Burkholderiaceae</taxon>
        <taxon>Paraburkholderia</taxon>
    </lineage>
</organism>
<dbReference type="CDD" id="cd06588">
    <property type="entry name" value="PhnB_like"/>
    <property type="match status" value="1"/>
</dbReference>
<dbReference type="Pfam" id="PF06983">
    <property type="entry name" value="3-dmu-9_3-mt"/>
    <property type="match status" value="1"/>
</dbReference>
<name>A0ABZ0WHK5_9BURK</name>
<dbReference type="Proteomes" id="UP001325479">
    <property type="component" value="Chromosome"/>
</dbReference>
<sequence>MQKIAPFLWFDGQAEEAANLYTSIFRNSRITEIQRYGEAGPGEKGSVMSVSFELEGEAFIALNGGPAFTFSPAISFFVHCETQDEVDTLWAKLGEGGGQPRQCGWITDRFGVTWQIVPTALGRMLRDKDAAKSKRVMQAMLEMVKLDIAALEAAYEGR</sequence>